<proteinExistence type="predicted"/>
<reference evidence="1 2" key="1">
    <citation type="submission" date="2020-01" db="EMBL/GenBank/DDBJ databases">
        <title>Muriicola jejuensis KCTC 22299.</title>
        <authorList>
            <person name="Wang G."/>
        </authorList>
    </citation>
    <scope>NUCLEOTIDE SEQUENCE [LARGE SCALE GENOMIC DNA]</scope>
    <source>
        <strain evidence="1 2">KCTC 22299</strain>
    </source>
</reference>
<name>A0A6P0UED6_9FLAO</name>
<sequence>MEHPNLTYIKQLAGGDKTFEDKFITILKDEFPLEKEEYYNALHSERFKDTAMIVHKLKHKLNILGLEKGYGTAVQYEEELLAGKSSLSGAFEEILQTIDAYLKTI</sequence>
<accession>A0A6P0UED6</accession>
<organism evidence="1 2">
    <name type="scientific">Muriicola jejuensis</name>
    <dbReference type="NCBI Taxonomy" id="504488"/>
    <lineage>
        <taxon>Bacteria</taxon>
        <taxon>Pseudomonadati</taxon>
        <taxon>Bacteroidota</taxon>
        <taxon>Flavobacteriia</taxon>
        <taxon>Flavobacteriales</taxon>
        <taxon>Flavobacteriaceae</taxon>
        <taxon>Muriicola</taxon>
    </lineage>
</organism>
<dbReference type="SUPFAM" id="SSF47226">
    <property type="entry name" value="Histidine-containing phosphotransfer domain, HPT domain"/>
    <property type="match status" value="1"/>
</dbReference>
<dbReference type="GO" id="GO:0000160">
    <property type="term" value="P:phosphorelay signal transduction system"/>
    <property type="evidence" value="ECO:0007669"/>
    <property type="project" value="InterPro"/>
</dbReference>
<dbReference type="Proteomes" id="UP000468443">
    <property type="component" value="Unassembled WGS sequence"/>
</dbReference>
<gene>
    <name evidence="1" type="ORF">GWK09_13770</name>
</gene>
<evidence type="ECO:0000313" key="2">
    <source>
        <dbReference type="Proteomes" id="UP000468443"/>
    </source>
</evidence>
<comment type="caution">
    <text evidence="1">The sequence shown here is derived from an EMBL/GenBank/DDBJ whole genome shotgun (WGS) entry which is preliminary data.</text>
</comment>
<dbReference type="InterPro" id="IPR036641">
    <property type="entry name" value="HPT_dom_sf"/>
</dbReference>
<evidence type="ECO:0000313" key="1">
    <source>
        <dbReference type="EMBL" id="NER11595.1"/>
    </source>
</evidence>
<dbReference type="EMBL" id="JAABOP010000005">
    <property type="protein sequence ID" value="NER11595.1"/>
    <property type="molecule type" value="Genomic_DNA"/>
</dbReference>
<dbReference type="Gene3D" id="1.20.120.160">
    <property type="entry name" value="HPT domain"/>
    <property type="match status" value="1"/>
</dbReference>
<dbReference type="RefSeq" id="WP_163694048.1">
    <property type="nucleotide sequence ID" value="NZ_FXTW01000003.1"/>
</dbReference>
<keyword evidence="2" id="KW-1185">Reference proteome</keyword>
<protein>
    <submittedName>
        <fullName evidence="1">Hpt domain-containing protein</fullName>
    </submittedName>
</protein>
<dbReference type="AlphaFoldDB" id="A0A6P0UED6"/>